<dbReference type="Proteomes" id="UP000634136">
    <property type="component" value="Unassembled WGS sequence"/>
</dbReference>
<protein>
    <submittedName>
        <fullName evidence="1">Uncharacterized protein</fullName>
    </submittedName>
</protein>
<accession>A0A834XAG0</accession>
<evidence type="ECO:0000313" key="1">
    <source>
        <dbReference type="EMBL" id="KAF7842033.1"/>
    </source>
</evidence>
<organism evidence="1 2">
    <name type="scientific">Senna tora</name>
    <dbReference type="NCBI Taxonomy" id="362788"/>
    <lineage>
        <taxon>Eukaryota</taxon>
        <taxon>Viridiplantae</taxon>
        <taxon>Streptophyta</taxon>
        <taxon>Embryophyta</taxon>
        <taxon>Tracheophyta</taxon>
        <taxon>Spermatophyta</taxon>
        <taxon>Magnoliopsida</taxon>
        <taxon>eudicotyledons</taxon>
        <taxon>Gunneridae</taxon>
        <taxon>Pentapetalae</taxon>
        <taxon>rosids</taxon>
        <taxon>fabids</taxon>
        <taxon>Fabales</taxon>
        <taxon>Fabaceae</taxon>
        <taxon>Caesalpinioideae</taxon>
        <taxon>Cassia clade</taxon>
        <taxon>Senna</taxon>
    </lineage>
</organism>
<sequence length="250" mass="29005">MTSHTIHPSFKSTGIPKYIEKRWESHSSIKSTRITKYNAKRSIQSRFLVQNVHSQYFTHLPCDHDLHSGFKSTRIPKYNAKRLDLTNLLWDQESHLSIKSTRITKYNAKRLRQVDTPSMRSRSHSSIKSTQIPKYNAKRLALLDIPSMRSRVAFELYVHSDSQLQREAIGLTHLCDNTFELAQPDQTSIGKSTRIPKYNTRISALLDIPSMRSRVAFELYVHSDSQLQREAIGLTHLCDNTFELVLLEFF</sequence>
<evidence type="ECO:0000313" key="2">
    <source>
        <dbReference type="Proteomes" id="UP000634136"/>
    </source>
</evidence>
<dbReference type="AlphaFoldDB" id="A0A834XAG0"/>
<gene>
    <name evidence="1" type="ORF">G2W53_004331</name>
</gene>
<reference evidence="1" key="1">
    <citation type="submission" date="2020-09" db="EMBL/GenBank/DDBJ databases">
        <title>Genome-Enabled Discovery of Anthraquinone Biosynthesis in Senna tora.</title>
        <authorList>
            <person name="Kang S.-H."/>
            <person name="Pandey R.P."/>
            <person name="Lee C.-M."/>
            <person name="Sim J.-S."/>
            <person name="Jeong J.-T."/>
            <person name="Choi B.-S."/>
            <person name="Jung M."/>
            <person name="Ginzburg D."/>
            <person name="Zhao K."/>
            <person name="Won S.Y."/>
            <person name="Oh T.-J."/>
            <person name="Yu Y."/>
            <person name="Kim N.-H."/>
            <person name="Lee O.R."/>
            <person name="Lee T.-H."/>
            <person name="Bashyal P."/>
            <person name="Kim T.-S."/>
            <person name="Lee W.-H."/>
            <person name="Kawkins C."/>
            <person name="Kim C.-K."/>
            <person name="Kim J.S."/>
            <person name="Ahn B.O."/>
            <person name="Rhee S.Y."/>
            <person name="Sohng J.K."/>
        </authorList>
    </citation>
    <scope>NUCLEOTIDE SEQUENCE</scope>
    <source>
        <tissue evidence="1">Leaf</tissue>
    </source>
</reference>
<name>A0A834XAG0_9FABA</name>
<proteinExistence type="predicted"/>
<dbReference type="EMBL" id="JAAIUW010000002">
    <property type="protein sequence ID" value="KAF7842033.1"/>
    <property type="molecule type" value="Genomic_DNA"/>
</dbReference>
<keyword evidence="2" id="KW-1185">Reference proteome</keyword>
<comment type="caution">
    <text evidence="1">The sequence shown here is derived from an EMBL/GenBank/DDBJ whole genome shotgun (WGS) entry which is preliminary data.</text>
</comment>